<dbReference type="Pfam" id="PF02962">
    <property type="entry name" value="CHMI"/>
    <property type="match status" value="1"/>
</dbReference>
<dbReference type="EMBL" id="CP009889">
    <property type="protein sequence ID" value="AIY67284.1"/>
    <property type="molecule type" value="Genomic_DNA"/>
</dbReference>
<dbReference type="InterPro" id="IPR004220">
    <property type="entry name" value="5-COMe_2-OHmuconate_Isoase"/>
</dbReference>
<dbReference type="HOGENOM" id="CLU_139188_2_1_6"/>
<protein>
    <submittedName>
        <fullName evidence="1">5-carboxymethyl-2-hydroxymuconate isomerase</fullName>
    </submittedName>
</protein>
<evidence type="ECO:0000313" key="2">
    <source>
        <dbReference type="Proteomes" id="UP000030341"/>
    </source>
</evidence>
<dbReference type="PANTHER" id="PTHR37950:SF1">
    <property type="entry name" value="4-HYDROXYPHENYLACETATE CATABOLISM PROTEIN"/>
    <property type="match status" value="1"/>
</dbReference>
<sequence>MPHCVIEHSDKVDGNMLIEAVHKGALTSELFEPTGSDIKVRATAFSNYKTGVVDLKFVHVTLKILSGRTSEQKEMLSNTVLDKLSDLSLTNCSISVEVQDIDRASYAKVIV</sequence>
<name>A0A0A7EKW2_9GAMM</name>
<organism evidence="1 2">
    <name type="scientific">Pseudoalteromonas piratica</name>
    <dbReference type="NCBI Taxonomy" id="1348114"/>
    <lineage>
        <taxon>Bacteria</taxon>
        <taxon>Pseudomonadati</taxon>
        <taxon>Pseudomonadota</taxon>
        <taxon>Gammaproteobacteria</taxon>
        <taxon>Alteromonadales</taxon>
        <taxon>Pseudoalteromonadaceae</taxon>
        <taxon>Pseudoalteromonas</taxon>
    </lineage>
</organism>
<dbReference type="AlphaFoldDB" id="A0A0A7EKW2"/>
<dbReference type="eggNOG" id="COG3232">
    <property type="taxonomic scope" value="Bacteria"/>
</dbReference>
<reference evidence="1 2" key="1">
    <citation type="submission" date="2014-11" db="EMBL/GenBank/DDBJ databases">
        <title>Complete Genome Sequence of Pseudoalteromonas sp. Strain OCN003 Isolated from Kaneohe Bay, Oahu, Hawaii.</title>
        <authorList>
            <person name="Beurmann S."/>
            <person name="Videau P."/>
            <person name="Ushijima B."/>
            <person name="Smith A.M."/>
            <person name="Aeby G.S."/>
            <person name="Callahan S.M."/>
            <person name="Belcaid M."/>
        </authorList>
    </citation>
    <scope>NUCLEOTIDE SEQUENCE [LARGE SCALE GENOMIC DNA]</scope>
    <source>
        <strain evidence="1 2">OCN003</strain>
    </source>
</reference>
<dbReference type="KEGG" id="pseo:OM33_19765"/>
<dbReference type="STRING" id="1348114.OM33_19765"/>
<gene>
    <name evidence="1" type="ORF">OM33_19765</name>
</gene>
<dbReference type="CDD" id="cd00580">
    <property type="entry name" value="CHMI"/>
    <property type="match status" value="1"/>
</dbReference>
<dbReference type="InterPro" id="IPR014347">
    <property type="entry name" value="Tautomerase/MIF_sf"/>
</dbReference>
<dbReference type="OrthoDB" id="9814215at2"/>
<accession>A0A0A7EKW2</accession>
<dbReference type="RefSeq" id="WP_040136155.1">
    <property type="nucleotide sequence ID" value="NZ_CP009889.1"/>
</dbReference>
<keyword evidence="2" id="KW-1185">Reference proteome</keyword>
<dbReference type="Proteomes" id="UP000030341">
    <property type="component" value="Chromosome 2"/>
</dbReference>
<dbReference type="GO" id="GO:0008704">
    <property type="term" value="F:5-carboxymethyl-2-hydroxymuconate delta-isomerase activity"/>
    <property type="evidence" value="ECO:0007669"/>
    <property type="project" value="InterPro"/>
</dbReference>
<dbReference type="PANTHER" id="PTHR37950">
    <property type="entry name" value="4-HYDROXYPHENYLACETATE CATABOLISM PROTEIN"/>
    <property type="match status" value="1"/>
</dbReference>
<keyword evidence="1" id="KW-0413">Isomerase</keyword>
<dbReference type="Gene3D" id="3.30.429.10">
    <property type="entry name" value="Macrophage Migration Inhibitory Factor"/>
    <property type="match status" value="1"/>
</dbReference>
<evidence type="ECO:0000313" key="1">
    <source>
        <dbReference type="EMBL" id="AIY67284.1"/>
    </source>
</evidence>
<proteinExistence type="predicted"/>
<dbReference type="SUPFAM" id="SSF55331">
    <property type="entry name" value="Tautomerase/MIF"/>
    <property type="match status" value="1"/>
</dbReference>